<dbReference type="AlphaFoldDB" id="A0A0W0EZV3"/>
<name>A0A0W0EZV3_MONRR</name>
<organism evidence="2 3">
    <name type="scientific">Moniliophthora roreri</name>
    <name type="common">Frosty pod rot fungus</name>
    <name type="synonym">Monilia roreri</name>
    <dbReference type="NCBI Taxonomy" id="221103"/>
    <lineage>
        <taxon>Eukaryota</taxon>
        <taxon>Fungi</taxon>
        <taxon>Dikarya</taxon>
        <taxon>Basidiomycota</taxon>
        <taxon>Agaricomycotina</taxon>
        <taxon>Agaricomycetes</taxon>
        <taxon>Agaricomycetidae</taxon>
        <taxon>Agaricales</taxon>
        <taxon>Marasmiineae</taxon>
        <taxon>Marasmiaceae</taxon>
        <taxon>Moniliophthora</taxon>
    </lineage>
</organism>
<dbReference type="Proteomes" id="UP000054988">
    <property type="component" value="Unassembled WGS sequence"/>
</dbReference>
<reference evidence="2 3" key="1">
    <citation type="submission" date="2015-12" db="EMBL/GenBank/DDBJ databases">
        <title>Draft genome sequence of Moniliophthora roreri, the causal agent of frosty pod rot of cacao.</title>
        <authorList>
            <person name="Aime M.C."/>
            <person name="Diaz-Valderrama J.R."/>
            <person name="Kijpornyongpan T."/>
            <person name="Phillips-Mora W."/>
        </authorList>
    </citation>
    <scope>NUCLEOTIDE SEQUENCE [LARGE SCALE GENOMIC DNA]</scope>
    <source>
        <strain evidence="2 3">MCA 2952</strain>
    </source>
</reference>
<comment type="caution">
    <text evidence="2">The sequence shown here is derived from an EMBL/GenBank/DDBJ whole genome shotgun (WGS) entry which is preliminary data.</text>
</comment>
<evidence type="ECO:0008006" key="4">
    <source>
        <dbReference type="Google" id="ProtNLM"/>
    </source>
</evidence>
<accession>A0A0W0EZV3</accession>
<evidence type="ECO:0000256" key="1">
    <source>
        <dbReference type="SAM" id="MobiDB-lite"/>
    </source>
</evidence>
<evidence type="ECO:0000313" key="3">
    <source>
        <dbReference type="Proteomes" id="UP000054988"/>
    </source>
</evidence>
<proteinExistence type="predicted"/>
<sequence length="518" mass="59108">MHTDDTSLLYGGETLTENLVNAPVESSGEEPGQVKVKAKWYEDSDCEAQFSVMVHEWRHIKLGQRAGQGHDPSGLAGTKNGSTAVLCRACLHPDINLPDDWKQAPLSRRWLYALLLSMDANFRQKARIRPNDKNDPALAGGWGTFVPNKPYLEEVRKHADQDKASPQSGTLIRRSPRAYERQVSEQCFARVMDSFVQMEWSMVPDTLDRYINMDCILLMSLIGCPLPILFVTYNIACQWSINFYERMNQLPISWQFPPDRSVTFKVLKFHLLAHIEKCHAPYALEYMEGVGDVDREAPERSWSGFNNNARSFSMMTAGACLDTGDDHCNHTNFEKTIKLAKYLLKKLIRGVSNLVVYTRSFSAFTEALKDQHASDMKLWEKHVTEWEKGTGKDCPYDMPVSSITMAKVKRALTEEEKEQEKMHGNDSALMLSELLIEGLGIEETQRSIRIMASQSDLMLYQETDLQNQWTSLFKRIQRFCESQLSHMLIIKKSLDKLPSDVEVETIQLLLPSSLDHIT</sequence>
<evidence type="ECO:0000313" key="2">
    <source>
        <dbReference type="EMBL" id="KTB29612.1"/>
    </source>
</evidence>
<dbReference type="Pfam" id="PF18758">
    <property type="entry name" value="KDZ"/>
    <property type="match status" value="1"/>
</dbReference>
<feature type="region of interest" description="Disordered" evidence="1">
    <location>
        <begin position="158"/>
        <end position="177"/>
    </location>
</feature>
<protein>
    <recommendedName>
        <fullName evidence="4">CxC2-like cysteine cluster KDZ transposase-associated domain-containing protein</fullName>
    </recommendedName>
</protein>
<dbReference type="EMBL" id="LATX01002426">
    <property type="protein sequence ID" value="KTB29612.1"/>
    <property type="molecule type" value="Genomic_DNA"/>
</dbReference>
<dbReference type="InterPro" id="IPR040521">
    <property type="entry name" value="KDZ"/>
</dbReference>
<gene>
    <name evidence="2" type="ORF">WG66_17808</name>
</gene>
<dbReference type="eggNOG" id="ENOG502SJXV">
    <property type="taxonomic scope" value="Eukaryota"/>
</dbReference>